<proteinExistence type="predicted"/>
<dbReference type="EMBL" id="CP018095">
    <property type="protein sequence ID" value="APF36423.1"/>
    <property type="molecule type" value="Genomic_DNA"/>
</dbReference>
<dbReference type="RefSeq" id="WP_071923230.1">
    <property type="nucleotide sequence ID" value="NZ_CP018095.1"/>
</dbReference>
<dbReference type="AlphaFoldDB" id="A0AAC9JMI1"/>
<accession>A0AAC9JMI1</accession>
<dbReference type="Proteomes" id="UP000182703">
    <property type="component" value="Chromosome"/>
</dbReference>
<reference evidence="2 3" key="1">
    <citation type="submission" date="2016-11" db="EMBL/GenBank/DDBJ databases">
        <title>Complete genome sequence of the aerobically denitrifying bacterium Chelatococcus daeguensis TAD1.</title>
        <authorList>
            <person name="Yang Y."/>
            <person name="Huang S."/>
            <person name="Lin E."/>
        </authorList>
    </citation>
    <scope>NUCLEOTIDE SEQUENCE [LARGE SCALE GENOMIC DNA]</scope>
    <source>
        <strain evidence="2 3">TAD1</strain>
    </source>
</reference>
<keyword evidence="3" id="KW-1185">Reference proteome</keyword>
<evidence type="ECO:0000313" key="3">
    <source>
        <dbReference type="Proteomes" id="UP000182703"/>
    </source>
</evidence>
<name>A0AAC9JMI1_9HYPH</name>
<feature type="region of interest" description="Disordered" evidence="1">
    <location>
        <begin position="1"/>
        <end position="22"/>
    </location>
</feature>
<organism evidence="2 3">
    <name type="scientific">Chelatococcus daeguensis</name>
    <dbReference type="NCBI Taxonomy" id="444444"/>
    <lineage>
        <taxon>Bacteria</taxon>
        <taxon>Pseudomonadati</taxon>
        <taxon>Pseudomonadota</taxon>
        <taxon>Alphaproteobacteria</taxon>
        <taxon>Hyphomicrobiales</taxon>
        <taxon>Chelatococcaceae</taxon>
        <taxon>Chelatococcus</taxon>
    </lineage>
</organism>
<evidence type="ECO:0000256" key="1">
    <source>
        <dbReference type="SAM" id="MobiDB-lite"/>
    </source>
</evidence>
<sequence length="106" mass="11901">MAEPRNRPPLNLDAFKPTPVADPAPARQVAEELGFTTREGAVAVADARMYRRPTPRTAQLNVAIRPAVKERFWKLAYELEVASGEELLIRLLDAYDLQSRAREAVE</sequence>
<dbReference type="KEGG" id="cdq:BOQ54_03085"/>
<protein>
    <submittedName>
        <fullName evidence="2">Uncharacterized protein</fullName>
    </submittedName>
</protein>
<evidence type="ECO:0000313" key="2">
    <source>
        <dbReference type="EMBL" id="APF36423.1"/>
    </source>
</evidence>
<gene>
    <name evidence="2" type="ORF">BOQ54_03085</name>
</gene>